<dbReference type="InterPro" id="IPR052231">
    <property type="entry name" value="Rho_GEF_signaling-related"/>
</dbReference>
<accession>A0AA39G4D1</accession>
<dbReference type="PANTHER" id="PTHR45845">
    <property type="entry name" value="RHO GUANINE NUCLEOTIDE EXCHANGE FACTOR-RELATED"/>
    <property type="match status" value="1"/>
</dbReference>
<evidence type="ECO:0000313" key="7">
    <source>
        <dbReference type="Proteomes" id="UP001168972"/>
    </source>
</evidence>
<feature type="compositionally biased region" description="Low complexity" evidence="3">
    <location>
        <begin position="49"/>
        <end position="59"/>
    </location>
</feature>
<feature type="region of interest" description="Disordered" evidence="3">
    <location>
        <begin position="480"/>
        <end position="519"/>
    </location>
</feature>
<feature type="compositionally biased region" description="Low complexity" evidence="3">
    <location>
        <begin position="926"/>
        <end position="937"/>
    </location>
</feature>
<dbReference type="PROSITE" id="PS50003">
    <property type="entry name" value="PH_DOMAIN"/>
    <property type="match status" value="1"/>
</dbReference>
<feature type="region of interest" description="Disordered" evidence="3">
    <location>
        <begin position="427"/>
        <end position="466"/>
    </location>
</feature>
<reference evidence="6" key="2">
    <citation type="submission" date="2023-03" db="EMBL/GenBank/DDBJ databases">
        <authorList>
            <person name="Inwood S.N."/>
            <person name="Skelly J.G."/>
            <person name="Guhlin J."/>
            <person name="Harrop T.W.R."/>
            <person name="Goldson S.G."/>
            <person name="Dearden P.K."/>
        </authorList>
    </citation>
    <scope>NUCLEOTIDE SEQUENCE</scope>
    <source>
        <strain evidence="6">Lincoln</strain>
        <tissue evidence="6">Whole body</tissue>
    </source>
</reference>
<dbReference type="Proteomes" id="UP001168972">
    <property type="component" value="Unassembled WGS sequence"/>
</dbReference>
<dbReference type="SUPFAM" id="SSF48065">
    <property type="entry name" value="DBL homology domain (DH-domain)"/>
    <property type="match status" value="1"/>
</dbReference>
<protein>
    <recommendedName>
        <fullName evidence="8">Puratrophin-1-like</fullName>
    </recommendedName>
</protein>
<feature type="compositionally biased region" description="Basic and acidic residues" evidence="3">
    <location>
        <begin position="233"/>
        <end position="245"/>
    </location>
</feature>
<evidence type="ECO:0000259" key="4">
    <source>
        <dbReference type="PROSITE" id="PS50003"/>
    </source>
</evidence>
<dbReference type="FunFam" id="2.30.29.30:FF:000078">
    <property type="entry name" value="Guanine nucleotide exchange factor DBS"/>
    <property type="match status" value="1"/>
</dbReference>
<dbReference type="SUPFAM" id="SSF50729">
    <property type="entry name" value="PH domain-like"/>
    <property type="match status" value="1"/>
</dbReference>
<keyword evidence="1" id="KW-0597">Phosphoprotein</keyword>
<dbReference type="Gene3D" id="1.20.900.10">
    <property type="entry name" value="Dbl homology (DH) domain"/>
    <property type="match status" value="1"/>
</dbReference>
<dbReference type="Pfam" id="PF00621">
    <property type="entry name" value="RhoGEF"/>
    <property type="match status" value="1"/>
</dbReference>
<feature type="region of interest" description="Disordered" evidence="3">
    <location>
        <begin position="990"/>
        <end position="1052"/>
    </location>
</feature>
<dbReference type="InterPro" id="IPR055251">
    <property type="entry name" value="SOS1_NGEF_PH"/>
</dbReference>
<comment type="caution">
    <text evidence="6">The sequence shown here is derived from an EMBL/GenBank/DDBJ whole genome shotgun (WGS) entry which is preliminary data.</text>
</comment>
<dbReference type="SMART" id="SM00325">
    <property type="entry name" value="RhoGEF"/>
    <property type="match status" value="1"/>
</dbReference>
<dbReference type="InterPro" id="IPR011993">
    <property type="entry name" value="PH-like_dom_sf"/>
</dbReference>
<dbReference type="InterPro" id="IPR035899">
    <property type="entry name" value="DBL_dom_sf"/>
</dbReference>
<feature type="region of interest" description="Disordered" evidence="3">
    <location>
        <begin position="222"/>
        <end position="245"/>
    </location>
</feature>
<dbReference type="PROSITE" id="PS50010">
    <property type="entry name" value="DH_2"/>
    <property type="match status" value="1"/>
</dbReference>
<evidence type="ECO:0000313" key="6">
    <source>
        <dbReference type="EMBL" id="KAK0181056.1"/>
    </source>
</evidence>
<evidence type="ECO:0000256" key="3">
    <source>
        <dbReference type="SAM" id="MobiDB-lite"/>
    </source>
</evidence>
<keyword evidence="7" id="KW-1185">Reference proteome</keyword>
<evidence type="ECO:0000256" key="2">
    <source>
        <dbReference type="ARBA" id="ARBA00022658"/>
    </source>
</evidence>
<feature type="compositionally biased region" description="Low complexity" evidence="3">
    <location>
        <begin position="457"/>
        <end position="466"/>
    </location>
</feature>
<feature type="region of interest" description="Disordered" evidence="3">
    <location>
        <begin position="48"/>
        <end position="67"/>
    </location>
</feature>
<dbReference type="CDD" id="cd00160">
    <property type="entry name" value="RhoGEF"/>
    <property type="match status" value="1"/>
</dbReference>
<dbReference type="EMBL" id="JAQQBR010000002">
    <property type="protein sequence ID" value="KAK0181056.1"/>
    <property type="molecule type" value="Genomic_DNA"/>
</dbReference>
<keyword evidence="2" id="KW-0344">Guanine-nucleotide releasing factor</keyword>
<evidence type="ECO:0000259" key="5">
    <source>
        <dbReference type="PROSITE" id="PS50010"/>
    </source>
</evidence>
<evidence type="ECO:0000256" key="1">
    <source>
        <dbReference type="ARBA" id="ARBA00022553"/>
    </source>
</evidence>
<dbReference type="SMART" id="SM00233">
    <property type="entry name" value="PH"/>
    <property type="match status" value="1"/>
</dbReference>
<gene>
    <name evidence="6" type="ORF">PV327_003373</name>
</gene>
<feature type="domain" description="DH" evidence="5">
    <location>
        <begin position="528"/>
        <end position="733"/>
    </location>
</feature>
<reference evidence="6" key="1">
    <citation type="journal article" date="2023" name="bioRxiv">
        <title>Scaffold-level genome assemblies of two parasitoid biocontrol wasps reveal the parthenogenesis mechanism and an associated novel virus.</title>
        <authorList>
            <person name="Inwood S."/>
            <person name="Skelly J."/>
            <person name="Guhlin J."/>
            <person name="Harrop T."/>
            <person name="Goldson S."/>
            <person name="Dearden P."/>
        </authorList>
    </citation>
    <scope>NUCLEOTIDE SEQUENCE</scope>
    <source>
        <strain evidence="6">Lincoln</strain>
        <tissue evidence="6">Whole body</tissue>
    </source>
</reference>
<dbReference type="InterPro" id="IPR000219">
    <property type="entry name" value="DH_dom"/>
</dbReference>
<dbReference type="GO" id="GO:0005085">
    <property type="term" value="F:guanyl-nucleotide exchange factor activity"/>
    <property type="evidence" value="ECO:0007669"/>
    <property type="project" value="UniProtKB-KW"/>
</dbReference>
<feature type="compositionally biased region" description="Gly residues" evidence="3">
    <location>
        <begin position="445"/>
        <end position="456"/>
    </location>
</feature>
<organism evidence="6 7">
    <name type="scientific">Microctonus hyperodae</name>
    <name type="common">Parasitoid wasp</name>
    <dbReference type="NCBI Taxonomy" id="165561"/>
    <lineage>
        <taxon>Eukaryota</taxon>
        <taxon>Metazoa</taxon>
        <taxon>Ecdysozoa</taxon>
        <taxon>Arthropoda</taxon>
        <taxon>Hexapoda</taxon>
        <taxon>Insecta</taxon>
        <taxon>Pterygota</taxon>
        <taxon>Neoptera</taxon>
        <taxon>Endopterygota</taxon>
        <taxon>Hymenoptera</taxon>
        <taxon>Apocrita</taxon>
        <taxon>Ichneumonoidea</taxon>
        <taxon>Braconidae</taxon>
        <taxon>Euphorinae</taxon>
        <taxon>Microctonus</taxon>
    </lineage>
</organism>
<dbReference type="AlphaFoldDB" id="A0AA39G4D1"/>
<dbReference type="Gene3D" id="2.30.29.30">
    <property type="entry name" value="Pleckstrin-homology domain (PH domain)/Phosphotyrosine-binding domain (PTB)"/>
    <property type="match status" value="1"/>
</dbReference>
<sequence>MLITEEENKNNDGCRLLSFRRRLDLNDVPIDTTIINHENDEVQMRFVEASASSSSSSSSRIEHDSRQRLKVNDAARKKLSRRSSSIGLPLDIGTSIFIKFVSEKFRKILLSSATSSSSSSASIDQSLIIKNNSIDIHDYLENDFVDGIIPIRYKSFEIDNELWHEDKIIIENEQKRLKIFNNKNIGDDSKGSVDDTCILVALWPLEVDAPHPVTVTSPCPSTVALPLPPPRRRSNDKCTKRDRERGKTLRKRRTYLRSISEPRHLDKGSDLADAAATSGLNELSHSLREHLRDFGTRLENRREYLEDTTRCCLLQDRANEWMRLMRVAMDNDAVRGDEDDDDGGDDGTNGAQRFGERHLTPLPSKQLEEMMSLAEKLGNETLIEQCRIVRDECIELSELIQNNLRLMSSGTISRGSFGISETAGESHLWEDSDSNGGSGPMDSGIGSGITSGGAGNGSNSSSSNGGCCRSTLDNIAELRESGDQDNLDSPPRTPSRSPAGRRLAKPPVNSHLQRSPSIAPAGMKAKKTILLIMREMIQTERDYVKSLEYIIENYIPELVRDDIPQALRGQRNVIFGNVEKIYEFHSQHFLRELEQCEHSPMMVGQCFLRHENKFYLYALYNKNKPNSDSLMAEYGTIFFKTKQLELGDKMDLASYLLKPVQRMGKYALLLQQLVKAGTDLSDQLAGKNDDSKETKEVEVEDDVDNVKPIVEGEADLRAAEQMVRFQLRHGNDLLAMDSLRDCDVNVKEQGRLLRQNEFLVWQGKGKKCLRQVFLFEDLILFSKARRFPDRKNLDIYIYKHSIKTTDIGMTAVMADSPTKFEIWFRKRKPGDTYTLQCASEDIKKAWTEELSNLLWKQALRNREVRLAEMSSMGIGNKPCLDIRPSADQINDRSISVAQLSKTPRFRNSIAVSIFDDSNRCSRRPHSVISVSSSSSSGGSSGGPQTALHLGLEASPRLHHRSTTLNSQCSVESGIIADISIVSDDGVDNGERNHWKSTLESPTSAHLPSTSTPIQSPTSSHAPPIPSASTSSSSSSTDVHLASPYDQDLSINL</sequence>
<feature type="domain" description="PH" evidence="4">
    <location>
        <begin position="745"/>
        <end position="855"/>
    </location>
</feature>
<proteinExistence type="predicted"/>
<dbReference type="CDD" id="cd13242">
    <property type="entry name" value="PH_puratrophin-1"/>
    <property type="match status" value="1"/>
</dbReference>
<feature type="compositionally biased region" description="Polar residues" evidence="3">
    <location>
        <begin position="995"/>
        <end position="1006"/>
    </location>
</feature>
<dbReference type="InterPro" id="IPR001849">
    <property type="entry name" value="PH_domain"/>
</dbReference>
<feature type="region of interest" description="Disordered" evidence="3">
    <location>
        <begin position="334"/>
        <end position="358"/>
    </location>
</feature>
<dbReference type="Pfam" id="PF22697">
    <property type="entry name" value="SOS1_NGEF_PH"/>
    <property type="match status" value="1"/>
</dbReference>
<dbReference type="PANTHER" id="PTHR45845:SF3">
    <property type="entry name" value="PURATROPHIN-1-LIKE, ISOFORM A"/>
    <property type="match status" value="1"/>
</dbReference>
<name>A0AA39G4D1_MICHY</name>
<feature type="compositionally biased region" description="Low complexity" evidence="3">
    <location>
        <begin position="1007"/>
        <end position="1036"/>
    </location>
</feature>
<evidence type="ECO:0008006" key="8">
    <source>
        <dbReference type="Google" id="ProtNLM"/>
    </source>
</evidence>
<feature type="region of interest" description="Disordered" evidence="3">
    <location>
        <begin position="919"/>
        <end position="947"/>
    </location>
</feature>